<dbReference type="Pfam" id="PF00550">
    <property type="entry name" value="PP-binding"/>
    <property type="match status" value="1"/>
</dbReference>
<name>A0A9W6R1G2_9PSEU</name>
<reference evidence="2" key="1">
    <citation type="submission" date="2023-03" db="EMBL/GenBank/DDBJ databases">
        <title>Amycolatopsis taiwanensis NBRC 103393.</title>
        <authorList>
            <person name="Ichikawa N."/>
            <person name="Sato H."/>
            <person name="Tonouchi N."/>
        </authorList>
    </citation>
    <scope>NUCLEOTIDE SEQUENCE</scope>
    <source>
        <strain evidence="2">NBRC 103393</strain>
    </source>
</reference>
<dbReference type="InterPro" id="IPR036736">
    <property type="entry name" value="ACP-like_sf"/>
</dbReference>
<keyword evidence="3" id="KW-1185">Reference proteome</keyword>
<dbReference type="InterPro" id="IPR009081">
    <property type="entry name" value="PP-bd_ACP"/>
</dbReference>
<dbReference type="SUPFAM" id="SSF47336">
    <property type="entry name" value="ACP-like"/>
    <property type="match status" value="1"/>
</dbReference>
<accession>A0A9W6R1G2</accession>
<dbReference type="Proteomes" id="UP001165136">
    <property type="component" value="Unassembled WGS sequence"/>
</dbReference>
<evidence type="ECO:0000259" key="1">
    <source>
        <dbReference type="PROSITE" id="PS50075"/>
    </source>
</evidence>
<gene>
    <name evidence="2" type="ORF">Atai01_44380</name>
</gene>
<comment type="caution">
    <text evidence="2">The sequence shown here is derived from an EMBL/GenBank/DDBJ whole genome shotgun (WGS) entry which is preliminary data.</text>
</comment>
<evidence type="ECO:0000313" key="3">
    <source>
        <dbReference type="Proteomes" id="UP001165136"/>
    </source>
</evidence>
<evidence type="ECO:0000313" key="2">
    <source>
        <dbReference type="EMBL" id="GLY67819.1"/>
    </source>
</evidence>
<dbReference type="Gene3D" id="1.10.1200.10">
    <property type="entry name" value="ACP-like"/>
    <property type="match status" value="1"/>
</dbReference>
<dbReference type="PROSITE" id="PS50075">
    <property type="entry name" value="CARRIER"/>
    <property type="match status" value="1"/>
</dbReference>
<feature type="domain" description="Carrier" evidence="1">
    <location>
        <begin position="5"/>
        <end position="81"/>
    </location>
</feature>
<proteinExistence type="predicted"/>
<dbReference type="RefSeq" id="WP_027941850.1">
    <property type="nucleotide sequence ID" value="NZ_BSTI01000009.1"/>
</dbReference>
<dbReference type="AlphaFoldDB" id="A0A9W6R1G2"/>
<organism evidence="2 3">
    <name type="scientific">Amycolatopsis taiwanensis</name>
    <dbReference type="NCBI Taxonomy" id="342230"/>
    <lineage>
        <taxon>Bacteria</taxon>
        <taxon>Bacillati</taxon>
        <taxon>Actinomycetota</taxon>
        <taxon>Actinomycetes</taxon>
        <taxon>Pseudonocardiales</taxon>
        <taxon>Pseudonocardiaceae</taxon>
        <taxon>Amycolatopsis</taxon>
    </lineage>
</organism>
<dbReference type="EMBL" id="BSTI01000009">
    <property type="protein sequence ID" value="GLY67819.1"/>
    <property type="molecule type" value="Genomic_DNA"/>
</dbReference>
<protein>
    <recommendedName>
        <fullName evidence="1">Carrier domain-containing protein</fullName>
    </recommendedName>
</protein>
<sequence length="86" mass="9616">MNTQPFRIEDLMDILEEKAGLPESNRTTDASVKFTDIGLDSLAFLSVQATLETKYGFELTDEGLQHRPFSDIIAAVNQRLQEVDVA</sequence>